<keyword evidence="2" id="KW-1133">Transmembrane helix</keyword>
<evidence type="ECO:0000256" key="2">
    <source>
        <dbReference type="SAM" id="Phobius"/>
    </source>
</evidence>
<feature type="transmembrane region" description="Helical" evidence="2">
    <location>
        <begin position="6"/>
        <end position="26"/>
    </location>
</feature>
<keyword evidence="2" id="KW-0812">Transmembrane</keyword>
<sequence>MNIIYIINILTIIYIMEYIIPIIDNINNINQLPREFNNDNINNLITILSDYNKKLLLLSCLNELIIINRAFLGPQTFNINTLINLFLRQYNMGFIIYPLNLNIIHFILFNKLDINILLKVIIYILYNKNVLIISNGGGGSLGIINQPFYQTDNIININLMESIGYRKPNSLLQPLIKLMCESIDSNIININFNNNYEKLLLIELNKDINLENKKDSIYFELITKIKELENKYEKLENKYEELLKTKIITIIE</sequence>
<keyword evidence="2" id="KW-0472">Membrane</keyword>
<evidence type="ECO:0000256" key="1">
    <source>
        <dbReference type="SAM" id="Coils"/>
    </source>
</evidence>
<feature type="coiled-coil region" evidence="1">
    <location>
        <begin position="218"/>
        <end position="245"/>
    </location>
</feature>
<dbReference type="EMBL" id="MN739804">
    <property type="protein sequence ID" value="QHT26905.1"/>
    <property type="molecule type" value="Genomic_DNA"/>
</dbReference>
<evidence type="ECO:0000313" key="3">
    <source>
        <dbReference type="EMBL" id="QHT26905.1"/>
    </source>
</evidence>
<accession>A0A6C0EHU3</accession>
<dbReference type="AlphaFoldDB" id="A0A6C0EHU3"/>
<keyword evidence="1" id="KW-0175">Coiled coil</keyword>
<protein>
    <submittedName>
        <fullName evidence="3">Uncharacterized protein</fullName>
    </submittedName>
</protein>
<feature type="transmembrane region" description="Helical" evidence="2">
    <location>
        <begin position="92"/>
        <end position="109"/>
    </location>
</feature>
<name>A0A6C0EHU3_9ZZZZ</name>
<organism evidence="3">
    <name type="scientific">viral metagenome</name>
    <dbReference type="NCBI Taxonomy" id="1070528"/>
    <lineage>
        <taxon>unclassified sequences</taxon>
        <taxon>metagenomes</taxon>
        <taxon>organismal metagenomes</taxon>
    </lineage>
</organism>
<proteinExistence type="predicted"/>
<reference evidence="3" key="1">
    <citation type="journal article" date="2020" name="Nature">
        <title>Giant virus diversity and host interactions through global metagenomics.</title>
        <authorList>
            <person name="Schulz F."/>
            <person name="Roux S."/>
            <person name="Paez-Espino D."/>
            <person name="Jungbluth S."/>
            <person name="Walsh D.A."/>
            <person name="Denef V.J."/>
            <person name="McMahon K.D."/>
            <person name="Konstantinidis K.T."/>
            <person name="Eloe-Fadrosh E.A."/>
            <person name="Kyrpides N.C."/>
            <person name="Woyke T."/>
        </authorList>
    </citation>
    <scope>NUCLEOTIDE SEQUENCE</scope>
    <source>
        <strain evidence="3">GVMAG-M-3300023179-2</strain>
    </source>
</reference>